<proteinExistence type="predicted"/>
<feature type="domain" description="GGDEF" evidence="1">
    <location>
        <begin position="289"/>
        <end position="422"/>
    </location>
</feature>
<organism evidence="2 3">
    <name type="scientific">Leptolyngbya subtilissima DQ-A4</name>
    <dbReference type="NCBI Taxonomy" id="2933933"/>
    <lineage>
        <taxon>Bacteria</taxon>
        <taxon>Bacillati</taxon>
        <taxon>Cyanobacteriota</taxon>
        <taxon>Cyanophyceae</taxon>
        <taxon>Leptolyngbyales</taxon>
        <taxon>Leptolyngbyaceae</taxon>
        <taxon>Leptolyngbya group</taxon>
        <taxon>Leptolyngbya</taxon>
    </lineage>
</organism>
<dbReference type="SUPFAM" id="SSF55073">
    <property type="entry name" value="Nucleotide cyclase"/>
    <property type="match status" value="1"/>
</dbReference>
<dbReference type="CDD" id="cd00060">
    <property type="entry name" value="FHA"/>
    <property type="match status" value="1"/>
</dbReference>
<accession>A0ABV0KB63</accession>
<name>A0ABV0KB63_9CYAN</name>
<dbReference type="Pfam" id="PF00498">
    <property type="entry name" value="FHA"/>
    <property type="match status" value="1"/>
</dbReference>
<dbReference type="InterPro" id="IPR043128">
    <property type="entry name" value="Rev_trsase/Diguanyl_cyclase"/>
</dbReference>
<dbReference type="Gene3D" id="2.60.200.20">
    <property type="match status" value="1"/>
</dbReference>
<dbReference type="SMART" id="SM00267">
    <property type="entry name" value="GGDEF"/>
    <property type="match status" value="1"/>
</dbReference>
<evidence type="ECO:0000313" key="2">
    <source>
        <dbReference type="EMBL" id="MEP0950025.1"/>
    </source>
</evidence>
<reference evidence="2 3" key="1">
    <citation type="submission" date="2022-04" db="EMBL/GenBank/DDBJ databases">
        <title>Positive selection, recombination, and allopatry shape intraspecific diversity of widespread and dominant cyanobacteria.</title>
        <authorList>
            <person name="Wei J."/>
            <person name="Shu W."/>
            <person name="Hu C."/>
        </authorList>
    </citation>
    <scope>NUCLEOTIDE SEQUENCE [LARGE SCALE GENOMIC DNA]</scope>
    <source>
        <strain evidence="2 3">DQ-A4</strain>
    </source>
</reference>
<dbReference type="Gene3D" id="3.30.70.270">
    <property type="match status" value="1"/>
</dbReference>
<dbReference type="InterPro" id="IPR000160">
    <property type="entry name" value="GGDEF_dom"/>
</dbReference>
<dbReference type="PROSITE" id="PS50887">
    <property type="entry name" value="GGDEF"/>
    <property type="match status" value="1"/>
</dbReference>
<evidence type="ECO:0000259" key="1">
    <source>
        <dbReference type="PROSITE" id="PS50887"/>
    </source>
</evidence>
<dbReference type="PANTHER" id="PTHR46663:SF3">
    <property type="entry name" value="SLL0267 PROTEIN"/>
    <property type="match status" value="1"/>
</dbReference>
<sequence length="427" mass="46497">MMTQIKETPCPGWEDDCPHLALLIQDGERRQIMPLGKRFYSIGRDRTKDIRLVSEGVSGHHASLVWLDHCYVIHSDDATDGPSCQPLTINDNPVQTSPLRPGDAIGFCHGVRARLITVRSGVPVAPPLCLLPSPAHAIAPGASLLNHFPDLMLKFDANGSILDVKPSVDPDLSRLPIGAAGQSIVSCFESSFAAKLFSYGQMASRTQSLQCFETELTVEQQKIFCEARLLPTEQGHRIAIIRNVTERKRLELELRSGAIHDTLTSLPNRRFFMEKAAHAIALKRTSAAYSFAVLFIDLDDFKGVNDSLGHRVGDQLLVEIALQLKACLRPQDTVARLGGDEFAILLHEVASGEAAVAVATRIQQALALPLLRDHPEVCSSASIGIALRTESDDSVEAMLNHADMAMYRAKALGGSQYAVFDPAIDPA</sequence>
<dbReference type="InterPro" id="IPR000253">
    <property type="entry name" value="FHA_dom"/>
</dbReference>
<comment type="caution">
    <text evidence="2">The sequence shown here is derived from an EMBL/GenBank/DDBJ whole genome shotgun (WGS) entry which is preliminary data.</text>
</comment>
<dbReference type="InterPro" id="IPR052163">
    <property type="entry name" value="DGC-Regulatory_Protein"/>
</dbReference>
<dbReference type="InterPro" id="IPR029787">
    <property type="entry name" value="Nucleotide_cyclase"/>
</dbReference>
<evidence type="ECO:0000313" key="3">
    <source>
        <dbReference type="Proteomes" id="UP001482513"/>
    </source>
</evidence>
<dbReference type="EMBL" id="JAMPKX010000018">
    <property type="protein sequence ID" value="MEP0950025.1"/>
    <property type="molecule type" value="Genomic_DNA"/>
</dbReference>
<dbReference type="SUPFAM" id="SSF49879">
    <property type="entry name" value="SMAD/FHA domain"/>
    <property type="match status" value="1"/>
</dbReference>
<dbReference type="PANTHER" id="PTHR46663">
    <property type="entry name" value="DIGUANYLATE CYCLASE DGCT-RELATED"/>
    <property type="match status" value="1"/>
</dbReference>
<keyword evidence="3" id="KW-1185">Reference proteome</keyword>
<dbReference type="InterPro" id="IPR008984">
    <property type="entry name" value="SMAD_FHA_dom_sf"/>
</dbReference>
<dbReference type="NCBIfam" id="TIGR00254">
    <property type="entry name" value="GGDEF"/>
    <property type="match status" value="1"/>
</dbReference>
<dbReference type="Pfam" id="PF00990">
    <property type="entry name" value="GGDEF"/>
    <property type="match status" value="1"/>
</dbReference>
<protein>
    <submittedName>
        <fullName evidence="2">GGDEF domain-containing protein</fullName>
    </submittedName>
</protein>
<dbReference type="Proteomes" id="UP001482513">
    <property type="component" value="Unassembled WGS sequence"/>
</dbReference>
<dbReference type="RefSeq" id="WP_190706838.1">
    <property type="nucleotide sequence ID" value="NZ_JAMPKX010000018.1"/>
</dbReference>
<gene>
    <name evidence="2" type="ORF">NC992_24345</name>
</gene>
<dbReference type="CDD" id="cd01949">
    <property type="entry name" value="GGDEF"/>
    <property type="match status" value="1"/>
</dbReference>